<dbReference type="Proteomes" id="UP000318815">
    <property type="component" value="Unassembled WGS sequence"/>
</dbReference>
<dbReference type="Gene3D" id="3.40.30.10">
    <property type="entry name" value="Glutaredoxin"/>
    <property type="match status" value="1"/>
</dbReference>
<dbReference type="InterPro" id="IPR013766">
    <property type="entry name" value="Thioredoxin_domain"/>
</dbReference>
<dbReference type="PANTHER" id="PTHR43640">
    <property type="entry name" value="OS07G0260300 PROTEIN"/>
    <property type="match status" value="1"/>
</dbReference>
<dbReference type="OrthoDB" id="669323at2"/>
<dbReference type="GO" id="GO:0016491">
    <property type="term" value="F:oxidoreductase activity"/>
    <property type="evidence" value="ECO:0007669"/>
    <property type="project" value="InterPro"/>
</dbReference>
<comment type="caution">
    <text evidence="3">The sequence shown here is derived from an EMBL/GenBank/DDBJ whole genome shotgun (WGS) entry which is preliminary data.</text>
</comment>
<feature type="signal peptide" evidence="1">
    <location>
        <begin position="1"/>
        <end position="25"/>
    </location>
</feature>
<feature type="domain" description="Thioredoxin" evidence="2">
    <location>
        <begin position="14"/>
        <end position="173"/>
    </location>
</feature>
<dbReference type="EMBL" id="VOHS01000006">
    <property type="protein sequence ID" value="TWW00940.1"/>
    <property type="molecule type" value="Genomic_DNA"/>
</dbReference>
<dbReference type="SUPFAM" id="SSF52833">
    <property type="entry name" value="Thioredoxin-like"/>
    <property type="match status" value="1"/>
</dbReference>
<dbReference type="InterPro" id="IPR036249">
    <property type="entry name" value="Thioredoxin-like_sf"/>
</dbReference>
<gene>
    <name evidence="3" type="ORF">FEF09_08210</name>
</gene>
<feature type="chain" id="PRO_5022713370" evidence="1">
    <location>
        <begin position="26"/>
        <end position="191"/>
    </location>
</feature>
<dbReference type="Pfam" id="PF00578">
    <property type="entry name" value="AhpC-TSA"/>
    <property type="match status" value="1"/>
</dbReference>
<dbReference type="InterPro" id="IPR047262">
    <property type="entry name" value="PRX-like1"/>
</dbReference>
<evidence type="ECO:0000313" key="3">
    <source>
        <dbReference type="EMBL" id="TWW00940.1"/>
    </source>
</evidence>
<dbReference type="PROSITE" id="PS51352">
    <property type="entry name" value="THIOREDOXIN_2"/>
    <property type="match status" value="1"/>
</dbReference>
<organism evidence="3 4">
    <name type="scientific">Chitinophaga pinensis</name>
    <dbReference type="NCBI Taxonomy" id="79329"/>
    <lineage>
        <taxon>Bacteria</taxon>
        <taxon>Pseudomonadati</taxon>
        <taxon>Bacteroidota</taxon>
        <taxon>Chitinophagia</taxon>
        <taxon>Chitinophagales</taxon>
        <taxon>Chitinophagaceae</taxon>
        <taxon>Chitinophaga</taxon>
    </lineage>
</organism>
<dbReference type="GO" id="GO:0016209">
    <property type="term" value="F:antioxidant activity"/>
    <property type="evidence" value="ECO:0007669"/>
    <property type="project" value="InterPro"/>
</dbReference>
<keyword evidence="1" id="KW-0732">Signal</keyword>
<reference evidence="3 4" key="1">
    <citation type="submission" date="2019-08" db="EMBL/GenBank/DDBJ databases">
        <title>Whole genome sequencing of chitin degrading bacteria Chitinophaga pinensis YS16.</title>
        <authorList>
            <person name="Singh R.P."/>
            <person name="Manchanda G."/>
            <person name="Maurya I.K."/>
            <person name="Joshi N.K."/>
            <person name="Srivastava A.K."/>
        </authorList>
    </citation>
    <scope>NUCLEOTIDE SEQUENCE [LARGE SCALE GENOMIC DNA]</scope>
    <source>
        <strain evidence="3 4">YS-16</strain>
    </source>
</reference>
<evidence type="ECO:0000313" key="4">
    <source>
        <dbReference type="Proteomes" id="UP000318815"/>
    </source>
</evidence>
<keyword evidence="4" id="KW-1185">Reference proteome</keyword>
<dbReference type="InterPro" id="IPR000866">
    <property type="entry name" value="AhpC/TSA"/>
</dbReference>
<evidence type="ECO:0000256" key="1">
    <source>
        <dbReference type="SAM" id="SignalP"/>
    </source>
</evidence>
<dbReference type="RefSeq" id="WP_146304658.1">
    <property type="nucleotide sequence ID" value="NZ_VOHS01000006.1"/>
</dbReference>
<protein>
    <submittedName>
        <fullName evidence="3">Redoxin domain-containing protein</fullName>
    </submittedName>
</protein>
<accession>A0A5C6LWJ8</accession>
<sequence>MPKLLVCVLLTGLLSLQTITTNLIAGTGFTTGGSLKDYNGKTHTIKPRGKAVVYLFLSPECPLCKNYAPVLQAMQQKYPEIQFYGIVSGKTFTKEIVAAYAKDYKITFPILMDPDKHAAASLRATVTPEALLIGENGREYYRGLIDDWVTGLGTKRAKATKLYLALAIENLLSGSDLTYATQPIGCLISNY</sequence>
<dbReference type="AlphaFoldDB" id="A0A5C6LWJ8"/>
<name>A0A5C6LWJ8_9BACT</name>
<proteinExistence type="predicted"/>
<evidence type="ECO:0000259" key="2">
    <source>
        <dbReference type="PROSITE" id="PS51352"/>
    </source>
</evidence>
<dbReference type="PANTHER" id="PTHR43640:SF1">
    <property type="entry name" value="THIOREDOXIN-DEPENDENT PEROXIREDOXIN"/>
    <property type="match status" value="1"/>
</dbReference>